<reference evidence="1" key="1">
    <citation type="submission" date="2020-11" db="EMBL/GenBank/DDBJ databases">
        <authorList>
            <consortium name="DOE Joint Genome Institute"/>
            <person name="Ahrendt S."/>
            <person name="Riley R."/>
            <person name="Andreopoulos W."/>
            <person name="Labutti K."/>
            <person name="Pangilinan J."/>
            <person name="Ruiz-Duenas F.J."/>
            <person name="Barrasa J.M."/>
            <person name="Sanchez-Garcia M."/>
            <person name="Camarero S."/>
            <person name="Miyauchi S."/>
            <person name="Serrano A."/>
            <person name="Linde D."/>
            <person name="Babiker R."/>
            <person name="Drula E."/>
            <person name="Ayuso-Fernandez I."/>
            <person name="Pacheco R."/>
            <person name="Padilla G."/>
            <person name="Ferreira P."/>
            <person name="Barriuso J."/>
            <person name="Kellner H."/>
            <person name="Castanera R."/>
            <person name="Alfaro M."/>
            <person name="Ramirez L."/>
            <person name="Pisabarro A.G."/>
            <person name="Kuo A."/>
            <person name="Tritt A."/>
            <person name="Lipzen A."/>
            <person name="He G."/>
            <person name="Yan M."/>
            <person name="Ng V."/>
            <person name="Cullen D."/>
            <person name="Martin F."/>
            <person name="Rosso M.-N."/>
            <person name="Henrissat B."/>
            <person name="Hibbett D."/>
            <person name="Martinez A.T."/>
            <person name="Grigoriev I.V."/>
        </authorList>
    </citation>
    <scope>NUCLEOTIDE SEQUENCE</scope>
    <source>
        <strain evidence="1">ATCC 90797</strain>
    </source>
</reference>
<evidence type="ECO:0000313" key="2">
    <source>
        <dbReference type="Proteomes" id="UP000807025"/>
    </source>
</evidence>
<dbReference type="Proteomes" id="UP000807025">
    <property type="component" value="Unassembled WGS sequence"/>
</dbReference>
<gene>
    <name evidence="1" type="ORF">BDN71DRAFT_1458226</name>
</gene>
<keyword evidence="2" id="KW-1185">Reference proteome</keyword>
<protein>
    <submittedName>
        <fullName evidence="1">Uncharacterized protein</fullName>
    </submittedName>
</protein>
<dbReference type="EMBL" id="MU154757">
    <property type="protein sequence ID" value="KAF9487686.1"/>
    <property type="molecule type" value="Genomic_DNA"/>
</dbReference>
<name>A0A9P6D0K0_PLEER</name>
<proteinExistence type="predicted"/>
<accession>A0A9P6D0K0</accession>
<feature type="non-terminal residue" evidence="1">
    <location>
        <position position="122"/>
    </location>
</feature>
<sequence>MPCGSFASWCVRLPIHYHSSLLSRSQCPVTTVVIIFAIYAPADPAAADGYLPSLPHLSTDARRLLGNGLSGPGSVVLLRLSQYAPSSFATPQGIHLLANSSLPHIPFTTSPSIFLVGILMWL</sequence>
<evidence type="ECO:0000313" key="1">
    <source>
        <dbReference type="EMBL" id="KAF9487686.1"/>
    </source>
</evidence>
<organism evidence="1 2">
    <name type="scientific">Pleurotus eryngii</name>
    <name type="common">Boletus of the steppes</name>
    <dbReference type="NCBI Taxonomy" id="5323"/>
    <lineage>
        <taxon>Eukaryota</taxon>
        <taxon>Fungi</taxon>
        <taxon>Dikarya</taxon>
        <taxon>Basidiomycota</taxon>
        <taxon>Agaricomycotina</taxon>
        <taxon>Agaricomycetes</taxon>
        <taxon>Agaricomycetidae</taxon>
        <taxon>Agaricales</taxon>
        <taxon>Pleurotineae</taxon>
        <taxon>Pleurotaceae</taxon>
        <taxon>Pleurotus</taxon>
    </lineage>
</organism>
<comment type="caution">
    <text evidence="1">The sequence shown here is derived from an EMBL/GenBank/DDBJ whole genome shotgun (WGS) entry which is preliminary data.</text>
</comment>
<dbReference type="AlphaFoldDB" id="A0A9P6D0K0"/>